<dbReference type="OrthoDB" id="5783963at2759"/>
<feature type="domain" description="Inosine/uridine-preferring nucleoside hydrolase" evidence="5">
    <location>
        <begin position="8"/>
        <end position="381"/>
    </location>
</feature>
<keyword evidence="3" id="KW-0326">Glycosidase</keyword>
<evidence type="ECO:0000256" key="1">
    <source>
        <dbReference type="ARBA" id="ARBA00009176"/>
    </source>
</evidence>
<dbReference type="Proteomes" id="UP000777482">
    <property type="component" value="Unassembled WGS sequence"/>
</dbReference>
<feature type="compositionally biased region" description="Basic and acidic residues" evidence="4">
    <location>
        <begin position="400"/>
        <end position="416"/>
    </location>
</feature>
<dbReference type="GO" id="GO:0005829">
    <property type="term" value="C:cytosol"/>
    <property type="evidence" value="ECO:0007669"/>
    <property type="project" value="TreeGrafter"/>
</dbReference>
<dbReference type="InterPro" id="IPR023186">
    <property type="entry name" value="IUNH"/>
</dbReference>
<comment type="caution">
    <text evidence="6">The sequence shown here is derived from an EMBL/GenBank/DDBJ whole genome shotgun (WGS) entry which is preliminary data.</text>
</comment>
<evidence type="ECO:0000256" key="3">
    <source>
        <dbReference type="ARBA" id="ARBA00023295"/>
    </source>
</evidence>
<accession>A0A9P6W5J7</accession>
<proteinExistence type="inferred from homology"/>
<keyword evidence="7" id="KW-1185">Reference proteome</keyword>
<dbReference type="InterPro" id="IPR036452">
    <property type="entry name" value="Ribo_hydro-like"/>
</dbReference>
<name>A0A9P6W5J7_RHOMI</name>
<sequence>MTRPTPCIIDTDPGVDDVLAILLALSSPDLVVVAITLTHGNCTLASAADNLKKLFYALENEIKLGPEQEVKKRYPNIDPEWRKRHGAGPIEVYLGSEGPIEGKPVTAKYFHGKDGLGDSTTRHPDIVPPPSHHSDLYTLHLSTPALEGVQSLLARHEPGSIAYVALGPLTSLARLHRESAAAPLAGGGSATSVLNQFSVILSMGGAVDHPGNTSPVAEFNFYADPYAAQTIFALALPHLYILPLDLTSYLVLPFSLYQSAVDPTFADTTHPSDPTTEGKRPLVHFTSSFLERTREIMRSFGSEMMEQHDPTVVYALMDWARSHESLRGSNELSEAGDKGALAPGWEWRHVDFEVETTGTITRGMLVQDHRQSSQSATSMTAQTGLTNRAEAIEALDIAEVESHRAEGDETRAEADLRRRRSGARVVCKAPTNERLQRDLVKSIWGVDV</sequence>
<dbReference type="InterPro" id="IPR001910">
    <property type="entry name" value="Inosine/uridine_hydrolase_dom"/>
</dbReference>
<evidence type="ECO:0000256" key="4">
    <source>
        <dbReference type="SAM" id="MobiDB-lite"/>
    </source>
</evidence>
<evidence type="ECO:0000259" key="5">
    <source>
        <dbReference type="Pfam" id="PF01156"/>
    </source>
</evidence>
<comment type="similarity">
    <text evidence="1">Belongs to the IUNH family.</text>
</comment>
<dbReference type="PANTHER" id="PTHR12304">
    <property type="entry name" value="INOSINE-URIDINE PREFERRING NUCLEOSIDE HYDROLASE"/>
    <property type="match status" value="1"/>
</dbReference>
<evidence type="ECO:0000313" key="7">
    <source>
        <dbReference type="Proteomes" id="UP000777482"/>
    </source>
</evidence>
<keyword evidence="2" id="KW-0378">Hydrolase</keyword>
<gene>
    <name evidence="6" type="ORF">C6P46_002913</name>
</gene>
<dbReference type="EMBL" id="PUHQ01000022">
    <property type="protein sequence ID" value="KAG0663070.1"/>
    <property type="molecule type" value="Genomic_DNA"/>
</dbReference>
<reference evidence="6 7" key="1">
    <citation type="submission" date="2020-11" db="EMBL/GenBank/DDBJ databases">
        <title>Kefir isolates.</title>
        <authorList>
            <person name="Marcisauskas S."/>
            <person name="Kim Y."/>
            <person name="Blasche S."/>
        </authorList>
    </citation>
    <scope>NUCLEOTIDE SEQUENCE [LARGE SCALE GENOMIC DNA]</scope>
    <source>
        <strain evidence="6 7">KR</strain>
    </source>
</reference>
<evidence type="ECO:0000313" key="6">
    <source>
        <dbReference type="EMBL" id="KAG0663070.1"/>
    </source>
</evidence>
<dbReference type="Gene3D" id="3.90.245.10">
    <property type="entry name" value="Ribonucleoside hydrolase-like"/>
    <property type="match status" value="1"/>
</dbReference>
<dbReference type="PANTHER" id="PTHR12304:SF56">
    <property type="entry name" value="HYDROLASE, PUTATIVE (AFU_ORTHOLOGUE AFUA_1G11790)-RELATED"/>
    <property type="match status" value="1"/>
</dbReference>
<dbReference type="GO" id="GO:0008477">
    <property type="term" value="F:purine nucleosidase activity"/>
    <property type="evidence" value="ECO:0007669"/>
    <property type="project" value="TreeGrafter"/>
</dbReference>
<dbReference type="SUPFAM" id="SSF53590">
    <property type="entry name" value="Nucleoside hydrolase"/>
    <property type="match status" value="1"/>
</dbReference>
<dbReference type="Pfam" id="PF01156">
    <property type="entry name" value="IU_nuc_hydro"/>
    <property type="match status" value="1"/>
</dbReference>
<feature type="region of interest" description="Disordered" evidence="4">
    <location>
        <begin position="400"/>
        <end position="419"/>
    </location>
</feature>
<protein>
    <recommendedName>
        <fullName evidence="5">Inosine/uridine-preferring nucleoside hydrolase domain-containing protein</fullName>
    </recommendedName>
</protein>
<organism evidence="6 7">
    <name type="scientific">Rhodotorula mucilaginosa</name>
    <name type="common">Yeast</name>
    <name type="synonym">Rhodotorula rubra</name>
    <dbReference type="NCBI Taxonomy" id="5537"/>
    <lineage>
        <taxon>Eukaryota</taxon>
        <taxon>Fungi</taxon>
        <taxon>Dikarya</taxon>
        <taxon>Basidiomycota</taxon>
        <taxon>Pucciniomycotina</taxon>
        <taxon>Microbotryomycetes</taxon>
        <taxon>Sporidiobolales</taxon>
        <taxon>Sporidiobolaceae</taxon>
        <taxon>Rhodotorula</taxon>
    </lineage>
</organism>
<dbReference type="AlphaFoldDB" id="A0A9P6W5J7"/>
<dbReference type="GO" id="GO:0006152">
    <property type="term" value="P:purine nucleoside catabolic process"/>
    <property type="evidence" value="ECO:0007669"/>
    <property type="project" value="TreeGrafter"/>
</dbReference>
<evidence type="ECO:0000256" key="2">
    <source>
        <dbReference type="ARBA" id="ARBA00022801"/>
    </source>
</evidence>